<feature type="region of interest" description="Disordered" evidence="1">
    <location>
        <begin position="1016"/>
        <end position="1039"/>
    </location>
</feature>
<keyword evidence="4" id="KW-1185">Reference proteome</keyword>
<sequence>MKKTPRLFYRLKKSFIQLLLTPKKLFLIIFKLIFKLLNSFKLRKNQSNKFFKVRLKFPKLSTYKLSKNPSRSGRRKNQPTYFTFKKQFRGILSPKGFVLPTMTMVLLVFSLVVGSILLRTSQYTTDVIANRESEVIYNSATPAIERAKTKIEYLFKRDPSFPNTVPSAKFLQNLMLPNEDEDNIYTLPDETRIDINGDGNRDNAWSYKTDLDGDGTDEVVAYSIIINNKTDDGTVDLESSDEEKARKLLTRTGPLSIQGKNNSGECDLPSLVPEEGWYSINQASLRKNFQVDAVVVNPKDTNKAIATLEFQQDRQLDRGNKWGVWFRYDLELYPGPNFSWNGSMYTGGNIIWGHNKDETRFHNYLISSPNSCFYTEDASEIAVAQVEEEGVVRFQGQVINGAPAPEGSADYFAGSSLIDIYPGSGEAPTDTDNEADYYKQELNKESDSVDDDLETGSAYDFSLDPLVLFTEDKSESRYAADPSNQSIRSADWAESQLAKRMINKWAKTPYVDDFYRADNRWGPKPKDGIGAPQFGQLTTEATQITKDPASGIAEDVGLDGYWERRARYQGLRVIVGQRLELGNRFGWGGNNDPLYPQSNSYVETNVNRNNLARQRRTLRDNLAAVQATLIYHSAHNKDFPVATLATTVHNGTSELRNNSTTFSNLTIGGVSRVKTDFLTGEGTNGWEFNPPGNVTTQADFKAKIDQTSDPLRKALSNLAHFAGDPDGAFPPKQELSTSTDKIVHPYPYLTMWGDFSNLRRVIALLDEGTDYDALSIADQTTLQTASATLGLLAYNLKNAKEGVGMEEEYKQIERDRTLGFRNGTSPSCTSDCPDKPKYPSLYYIFPVSNHDQVTDQPNTEEYIRDSYIQSKNTNPTDPNIYKQIEIDDIVDDIALQPRAQADWVLPTFPTDTSTGNKITFNNGDGTTTTYYTAFLDKAFYDGRQLMQVRVLDLDLKLLKEESDEIGGQSWLSDSGIVYAFREDAVREDGIARPASSTWDNCKTETDLLSATCRMNTNVNNPKDPPINPETGISPKPIDFYPDPDRRPYGFRLKNGADLSRSGTTKGLSFISDNPIYLQGDFNLHRYSDDSVEEFTDTLNISNDSSDTIDAYDTTNWDNFYDRSDLNTNFARVNDDTWRPSEILGDAVSILSNSFCDGTFEDGMRNNNDSCPAGNSSYRNSVLARAGNNFWVRENSQDLPDSLNSSIRVNRNNIIQRVDTSVTPNTSSNFNNYRAIYDEDREKPPDDSRELNKADVDTEVNLVLISGLVPSRKDQSYGGLHNFPRFLQNWNVNSNQKNILSMKGSFFQLNFSTYATAPYDQDAWEPGQTIPDNAVANEFFGAPQRQWGYDVALQYTPPSPVVDRFVEVSNLRNEFYQRVAADDPYIMLLRCASVDKDGDGDEELIDDHLDSEQCPSNE</sequence>
<feature type="transmembrane region" description="Helical" evidence="2">
    <location>
        <begin position="96"/>
        <end position="118"/>
    </location>
</feature>
<dbReference type="KEGG" id="cyc:PCC7424_1866"/>
<organism evidence="3 4">
    <name type="scientific">Gloeothece citriformis (strain PCC 7424)</name>
    <name type="common">Cyanothece sp. (strain PCC 7424)</name>
    <dbReference type="NCBI Taxonomy" id="65393"/>
    <lineage>
        <taxon>Bacteria</taxon>
        <taxon>Bacillati</taxon>
        <taxon>Cyanobacteriota</taxon>
        <taxon>Cyanophyceae</taxon>
        <taxon>Oscillatoriophycideae</taxon>
        <taxon>Chroococcales</taxon>
        <taxon>Aphanothecaceae</taxon>
        <taxon>Gloeothece</taxon>
        <taxon>Gloeothece citriformis</taxon>
    </lineage>
</organism>
<feature type="transmembrane region" description="Helical" evidence="2">
    <location>
        <begin position="15"/>
        <end position="34"/>
    </location>
</feature>
<evidence type="ECO:0000256" key="2">
    <source>
        <dbReference type="SAM" id="Phobius"/>
    </source>
</evidence>
<feature type="region of interest" description="Disordered" evidence="1">
    <location>
        <begin position="1398"/>
        <end position="1417"/>
    </location>
</feature>
<evidence type="ECO:0000313" key="4">
    <source>
        <dbReference type="Proteomes" id="UP000002384"/>
    </source>
</evidence>
<name>B7KDJ6_GLOC7</name>
<dbReference type="STRING" id="65393.PCC7424_1866"/>
<evidence type="ECO:0000313" key="3">
    <source>
        <dbReference type="EMBL" id="ACK70298.1"/>
    </source>
</evidence>
<protein>
    <submittedName>
        <fullName evidence="3">Uncharacterized protein</fullName>
    </submittedName>
</protein>
<keyword evidence="2" id="KW-1133">Transmembrane helix</keyword>
<evidence type="ECO:0000256" key="1">
    <source>
        <dbReference type="SAM" id="MobiDB-lite"/>
    </source>
</evidence>
<dbReference type="InterPro" id="IPR049774">
    <property type="entry name" value="EPS_HpsA-like"/>
</dbReference>
<reference evidence="4" key="1">
    <citation type="journal article" date="2011" name="MBio">
        <title>Novel metabolic attributes of the genus Cyanothece, comprising a group of unicellular nitrogen-fixing Cyanobacteria.</title>
        <authorList>
            <person name="Bandyopadhyay A."/>
            <person name="Elvitigala T."/>
            <person name="Welsh E."/>
            <person name="Stockel J."/>
            <person name="Liberton M."/>
            <person name="Min H."/>
            <person name="Sherman L.A."/>
            <person name="Pakrasi H.B."/>
        </authorList>
    </citation>
    <scope>NUCLEOTIDE SEQUENCE [LARGE SCALE GENOMIC DNA]</scope>
    <source>
        <strain evidence="4">PCC 7424</strain>
    </source>
</reference>
<dbReference type="NCBIfam" id="NF038301">
    <property type="entry name" value="EPS_HpsA"/>
    <property type="match status" value="1"/>
</dbReference>
<proteinExistence type="predicted"/>
<accession>B7KDJ6</accession>
<keyword evidence="2" id="KW-0472">Membrane</keyword>
<keyword evidence="2" id="KW-0812">Transmembrane</keyword>
<dbReference type="HOGENOM" id="CLU_246581_0_0_3"/>
<dbReference type="eggNOG" id="ENOG502Z935">
    <property type="taxonomic scope" value="Bacteria"/>
</dbReference>
<gene>
    <name evidence="3" type="ordered locus">PCC7424_1866</name>
</gene>
<dbReference type="EMBL" id="CP001291">
    <property type="protein sequence ID" value="ACK70298.1"/>
    <property type="molecule type" value="Genomic_DNA"/>
</dbReference>
<dbReference type="Proteomes" id="UP000002384">
    <property type="component" value="Chromosome"/>
</dbReference>